<dbReference type="Pfam" id="PF00561">
    <property type="entry name" value="Abhydrolase_1"/>
    <property type="match status" value="1"/>
</dbReference>
<dbReference type="Proteomes" id="UP001157126">
    <property type="component" value="Unassembled WGS sequence"/>
</dbReference>
<keyword evidence="1" id="KW-0378">Hydrolase</keyword>
<reference evidence="4" key="1">
    <citation type="journal article" date="2019" name="Int. J. Syst. Evol. Microbiol.">
        <title>The Global Catalogue of Microorganisms (GCM) 10K type strain sequencing project: providing services to taxonomists for standard genome sequencing and annotation.</title>
        <authorList>
            <consortium name="The Broad Institute Genomics Platform"/>
            <consortium name="The Broad Institute Genome Sequencing Center for Infectious Disease"/>
            <person name="Wu L."/>
            <person name="Ma J."/>
        </authorList>
    </citation>
    <scope>NUCLEOTIDE SEQUENCE [LARGE SCALE GENOMIC DNA]</scope>
    <source>
        <strain evidence="4">NBRC 113072</strain>
    </source>
</reference>
<evidence type="ECO:0000313" key="4">
    <source>
        <dbReference type="Proteomes" id="UP001157126"/>
    </source>
</evidence>
<keyword evidence="4" id="KW-1185">Reference proteome</keyword>
<dbReference type="SUPFAM" id="SSF53474">
    <property type="entry name" value="alpha/beta-Hydrolases"/>
    <property type="match status" value="1"/>
</dbReference>
<proteinExistence type="predicted"/>
<dbReference type="PANTHER" id="PTHR43798">
    <property type="entry name" value="MONOACYLGLYCEROL LIPASE"/>
    <property type="match status" value="1"/>
</dbReference>
<name>A0ABQ6IUV3_9MICO</name>
<organism evidence="3 4">
    <name type="scientific">Mobilicoccus caccae</name>
    <dbReference type="NCBI Taxonomy" id="1859295"/>
    <lineage>
        <taxon>Bacteria</taxon>
        <taxon>Bacillati</taxon>
        <taxon>Actinomycetota</taxon>
        <taxon>Actinomycetes</taxon>
        <taxon>Micrococcales</taxon>
        <taxon>Dermatophilaceae</taxon>
        <taxon>Mobilicoccus</taxon>
    </lineage>
</organism>
<evidence type="ECO:0000259" key="2">
    <source>
        <dbReference type="Pfam" id="PF00561"/>
    </source>
</evidence>
<comment type="caution">
    <text evidence="3">The sequence shown here is derived from an EMBL/GenBank/DDBJ whole genome shotgun (WGS) entry which is preliminary data.</text>
</comment>
<dbReference type="InterPro" id="IPR050266">
    <property type="entry name" value="AB_hydrolase_sf"/>
</dbReference>
<dbReference type="Gene3D" id="3.40.50.1820">
    <property type="entry name" value="alpha/beta hydrolase"/>
    <property type="match status" value="1"/>
</dbReference>
<dbReference type="RefSeq" id="WP_284304782.1">
    <property type="nucleotide sequence ID" value="NZ_BSUO01000001.1"/>
</dbReference>
<accession>A0ABQ6IUV3</accession>
<protein>
    <recommendedName>
        <fullName evidence="2">AB hydrolase-1 domain-containing protein</fullName>
    </recommendedName>
</protein>
<dbReference type="InterPro" id="IPR029058">
    <property type="entry name" value="AB_hydrolase_fold"/>
</dbReference>
<feature type="domain" description="AB hydrolase-1" evidence="2">
    <location>
        <begin position="28"/>
        <end position="138"/>
    </location>
</feature>
<dbReference type="EMBL" id="BSUO01000001">
    <property type="protein sequence ID" value="GMA41211.1"/>
    <property type="molecule type" value="Genomic_DNA"/>
</dbReference>
<evidence type="ECO:0000256" key="1">
    <source>
        <dbReference type="ARBA" id="ARBA00022801"/>
    </source>
</evidence>
<dbReference type="InterPro" id="IPR000073">
    <property type="entry name" value="AB_hydrolase_1"/>
</dbReference>
<sequence>MSEAREIRVAVRGGEIVGHVHGAEGPDVLLVPSVGSSELVWRHTAELLAADFRVVTFALRGHGRSTCELTGSLGIVLHDIAAVLDHVGMERPAIIGHTFGAGIAAMAAARFPGRFSAVGVVDSPMNLSQSEYREFLQVFQEKAIQEDLTVRIGLGCSGPAAESLQDFLDEYAPRLVNDWLALWPTPEHARAALEADTVVDETGAWQRRPTFETCRRYTELPPDAFAYPGRELLAALQLPIWVIQPVIGQFVDALDDVVDFARDRPGWQIRTIRGGIDALAHDDLAAELRSLLLGPAADNPNPIPA</sequence>
<evidence type="ECO:0000313" key="3">
    <source>
        <dbReference type="EMBL" id="GMA41211.1"/>
    </source>
</evidence>
<dbReference type="PANTHER" id="PTHR43798:SF31">
    <property type="entry name" value="AB HYDROLASE SUPERFAMILY PROTEIN YCLE"/>
    <property type="match status" value="1"/>
</dbReference>
<gene>
    <name evidence="3" type="ORF">GCM10025883_32560</name>
</gene>